<organism evidence="1 2">
    <name type="scientific">Amborella trichopoda</name>
    <dbReference type="NCBI Taxonomy" id="13333"/>
    <lineage>
        <taxon>Eukaryota</taxon>
        <taxon>Viridiplantae</taxon>
        <taxon>Streptophyta</taxon>
        <taxon>Embryophyta</taxon>
        <taxon>Tracheophyta</taxon>
        <taxon>Spermatophyta</taxon>
        <taxon>Magnoliopsida</taxon>
        <taxon>Amborellales</taxon>
        <taxon>Amborellaceae</taxon>
        <taxon>Amborella</taxon>
    </lineage>
</organism>
<sequence>MDRLQLRPPYLNDISFLSQNLDDFLLEATTEDDEEKIPLSKEELKLEREIIRCIDSGNTETLNPNSGQVVTIGEHHFCVSFDDYPGSEYRVWEWHGHIMLFDKENGYSPDYIHVNYFERAPVKEEKESDGESENVGLRELLGDAVSDGGRIVRRKLNVGLKK</sequence>
<dbReference type="Proteomes" id="UP000017836">
    <property type="component" value="Unassembled WGS sequence"/>
</dbReference>
<dbReference type="OMA" id="CHEEAAS"/>
<dbReference type="EMBL" id="KI392963">
    <property type="protein sequence ID" value="ERN10171.1"/>
    <property type="molecule type" value="Genomic_DNA"/>
</dbReference>
<keyword evidence="2" id="KW-1185">Reference proteome</keyword>
<dbReference type="HOGENOM" id="CLU_081987_1_0_1"/>
<protein>
    <submittedName>
        <fullName evidence="1">Uncharacterized protein</fullName>
    </submittedName>
</protein>
<reference evidence="2" key="1">
    <citation type="journal article" date="2013" name="Science">
        <title>The Amborella genome and the evolution of flowering plants.</title>
        <authorList>
            <consortium name="Amborella Genome Project"/>
        </authorList>
    </citation>
    <scope>NUCLEOTIDE SEQUENCE [LARGE SCALE GENOMIC DNA]</scope>
</reference>
<name>W1PR54_AMBTC</name>
<proteinExistence type="predicted"/>
<dbReference type="PANTHER" id="PTHR35286:SF1">
    <property type="entry name" value="EXPRESSED PROTEIN"/>
    <property type="match status" value="1"/>
</dbReference>
<dbReference type="STRING" id="13333.W1PR54"/>
<evidence type="ECO:0000313" key="2">
    <source>
        <dbReference type="Proteomes" id="UP000017836"/>
    </source>
</evidence>
<accession>W1PR54</accession>
<dbReference type="Gramene" id="ERN10171">
    <property type="protein sequence ID" value="ERN10171"/>
    <property type="gene ID" value="AMTR_s00168p00051810"/>
</dbReference>
<gene>
    <name evidence="1" type="ORF">AMTR_s00168p00051810</name>
</gene>
<evidence type="ECO:0000313" key="1">
    <source>
        <dbReference type="EMBL" id="ERN10171.1"/>
    </source>
</evidence>
<dbReference type="AlphaFoldDB" id="W1PR54"/>
<dbReference type="eggNOG" id="ENOG502QTGF">
    <property type="taxonomic scope" value="Eukaryota"/>
</dbReference>
<dbReference type="PANTHER" id="PTHR35286">
    <property type="entry name" value="EXPRESSED PROTEIN"/>
    <property type="match status" value="1"/>
</dbReference>